<proteinExistence type="predicted"/>
<gene>
    <name evidence="1" type="primary">47</name>
    <name evidence="1" type="ORF">SEA_FOOTLOOSE_47</name>
</gene>
<name>A0A8F3EBL0_9CAUD</name>
<dbReference type="GeneID" id="80019035"/>
<dbReference type="EMBL" id="MZ150789">
    <property type="protein sequence ID" value="QWY84629.1"/>
    <property type="molecule type" value="Genomic_DNA"/>
</dbReference>
<reference evidence="1" key="1">
    <citation type="submission" date="2021-05" db="EMBL/GenBank/DDBJ databases">
        <authorList>
            <person name="Brink J."/>
            <person name="Busse A.L."/>
            <person name="Crowley H.J."/>
            <person name="Hall C.J."/>
            <person name="Hetherington P."/>
            <person name="Hovde T.M."/>
            <person name="Johnson J.A."/>
            <person name="Karch K.E."/>
            <person name="Krueger C.J."/>
            <person name="Lundberg T.J."/>
            <person name="Madla Sanchez I."/>
            <person name="Mathiesen C."/>
            <person name="Moore L.J."/>
            <person name="Nordberg R.J."/>
            <person name="Petersen I.M."/>
            <person name="Piton K.L."/>
            <person name="Rozycki S.T."/>
            <person name="Rutten E."/>
            <person name="Samuelson I.O."/>
            <person name="Sarkilahti S.K."/>
            <person name="Schubert K.A."/>
            <person name="Stamness T.F."/>
            <person name="Tinman A.J."/>
            <person name="Tutterrow P.B."/>
            <person name="Wanzek N.C."/>
            <person name="Wheeler C.D."/>
            <person name="Spring A.M."/>
            <person name="Klyczek K."/>
            <person name="Garlena R.A."/>
            <person name="Russell D.A."/>
            <person name="Pope W.H."/>
            <person name="Jacobs-Sera D."/>
            <person name="Hatfull G.F."/>
        </authorList>
    </citation>
    <scope>NUCLEOTIDE SEQUENCE</scope>
</reference>
<dbReference type="RefSeq" id="YP_010754444.1">
    <property type="nucleotide sequence ID" value="NC_073460.1"/>
</dbReference>
<sequence length="57" mass="6461">MTSRIRVAHTESGCWAVYRGTTAIDIYPSFMWAYAYQAARNEAIYQNLSITGIETNP</sequence>
<keyword evidence="2" id="KW-1185">Reference proteome</keyword>
<evidence type="ECO:0000313" key="2">
    <source>
        <dbReference type="Proteomes" id="UP000693692"/>
    </source>
</evidence>
<evidence type="ECO:0000313" key="1">
    <source>
        <dbReference type="EMBL" id="QWY84629.1"/>
    </source>
</evidence>
<dbReference type="Proteomes" id="UP000693692">
    <property type="component" value="Segment"/>
</dbReference>
<accession>A0A8F3EBL0</accession>
<protein>
    <submittedName>
        <fullName evidence="1">Uncharacterized protein</fullName>
    </submittedName>
</protein>
<organism evidence="1 2">
    <name type="scientific">Microbacterium phage Footloose</name>
    <dbReference type="NCBI Taxonomy" id="2836048"/>
    <lineage>
        <taxon>Viruses</taxon>
        <taxon>Duplodnaviria</taxon>
        <taxon>Heunggongvirae</taxon>
        <taxon>Uroviricota</taxon>
        <taxon>Caudoviricetes</taxon>
        <taxon>Footloosevirus</taxon>
        <taxon>Footloosevirus footloose</taxon>
    </lineage>
</organism>
<dbReference type="KEGG" id="vg:80019035"/>